<keyword evidence="1" id="KW-0195">Cyclin</keyword>
<evidence type="ECO:0000256" key="1">
    <source>
        <dbReference type="RuleBase" id="RU000383"/>
    </source>
</evidence>
<dbReference type="AlphaFoldDB" id="A0AAN9Z5R9"/>
<dbReference type="SUPFAM" id="SSF47954">
    <property type="entry name" value="Cyclin-like"/>
    <property type="match status" value="1"/>
</dbReference>
<dbReference type="InterPro" id="IPR036915">
    <property type="entry name" value="Cyclin-like_sf"/>
</dbReference>
<protein>
    <recommendedName>
        <fullName evidence="3">Cyclin-like domain-containing protein</fullName>
    </recommendedName>
</protein>
<comment type="similarity">
    <text evidence="1">Belongs to the cyclin family.</text>
</comment>
<feature type="compositionally biased region" description="Basic and acidic residues" evidence="2">
    <location>
        <begin position="342"/>
        <end position="353"/>
    </location>
</feature>
<dbReference type="InterPro" id="IPR006671">
    <property type="entry name" value="Cyclin_N"/>
</dbReference>
<evidence type="ECO:0000313" key="5">
    <source>
        <dbReference type="Proteomes" id="UP001378592"/>
    </source>
</evidence>
<sequence>MDQGLSDNVHPLVMQLNEALSLETKFQANLQLPSTTQASTEITTGIRGVSAHVLRCLKVWYDLPSEVLFVAINLMDRFLTKMKARPKYMACIAVSSFHLACKEVMQHRQKVECDSDWIVPDSRDLVTISQCKCTLGDLARMEDIISCKLGAEPNVLPITPLTFLQLFHELFSAAAKSLGLLSFYKSIVDESTMWLCLEIIACDGSCANFRACEVALVLLCTQLEGGVSKLTSKSHHSSGSSASAEVMQLIGFAMELQKICKISESSFFCCHDAVFSILAHYNAECQMPYRQRLVWKLSHRTLRYLRPTDKLTSLLPTIDELRQLQTPSRVRFGSVSSNESWESEKEEKFSRDWDAEEVISLQE</sequence>
<dbReference type="InterPro" id="IPR013763">
    <property type="entry name" value="Cyclin-like_dom"/>
</dbReference>
<evidence type="ECO:0000256" key="2">
    <source>
        <dbReference type="SAM" id="MobiDB-lite"/>
    </source>
</evidence>
<dbReference type="Pfam" id="PF00134">
    <property type="entry name" value="Cyclin_N"/>
    <property type="match status" value="1"/>
</dbReference>
<gene>
    <name evidence="4" type="ORF">R5R35_000106</name>
</gene>
<reference evidence="4 5" key="1">
    <citation type="submission" date="2024-03" db="EMBL/GenBank/DDBJ databases">
        <title>The genome assembly and annotation of the cricket Gryllus longicercus Weissman &amp; Gray.</title>
        <authorList>
            <person name="Szrajer S."/>
            <person name="Gray D."/>
            <person name="Ylla G."/>
        </authorList>
    </citation>
    <scope>NUCLEOTIDE SEQUENCE [LARGE SCALE GENOMIC DNA]</scope>
    <source>
        <strain evidence="4">DAG 2021-001</strain>
        <tissue evidence="4">Whole body minus gut</tissue>
    </source>
</reference>
<dbReference type="PANTHER" id="PTHR10177">
    <property type="entry name" value="CYCLINS"/>
    <property type="match status" value="1"/>
</dbReference>
<feature type="domain" description="Cyclin-like" evidence="3">
    <location>
        <begin position="52"/>
        <end position="147"/>
    </location>
</feature>
<dbReference type="FunFam" id="1.10.472.10:FF:000006">
    <property type="entry name" value="Cyclin I"/>
    <property type="match status" value="1"/>
</dbReference>
<proteinExistence type="inferred from homology"/>
<dbReference type="SMART" id="SM00385">
    <property type="entry name" value="CYCLIN"/>
    <property type="match status" value="1"/>
</dbReference>
<dbReference type="Proteomes" id="UP001378592">
    <property type="component" value="Unassembled WGS sequence"/>
</dbReference>
<dbReference type="InterPro" id="IPR039361">
    <property type="entry name" value="Cyclin"/>
</dbReference>
<feature type="region of interest" description="Disordered" evidence="2">
    <location>
        <begin position="334"/>
        <end position="363"/>
    </location>
</feature>
<organism evidence="4 5">
    <name type="scientific">Gryllus longicercus</name>
    <dbReference type="NCBI Taxonomy" id="2509291"/>
    <lineage>
        <taxon>Eukaryota</taxon>
        <taxon>Metazoa</taxon>
        <taxon>Ecdysozoa</taxon>
        <taxon>Arthropoda</taxon>
        <taxon>Hexapoda</taxon>
        <taxon>Insecta</taxon>
        <taxon>Pterygota</taxon>
        <taxon>Neoptera</taxon>
        <taxon>Polyneoptera</taxon>
        <taxon>Orthoptera</taxon>
        <taxon>Ensifera</taxon>
        <taxon>Gryllidea</taxon>
        <taxon>Grylloidea</taxon>
        <taxon>Gryllidae</taxon>
        <taxon>Gryllinae</taxon>
        <taxon>Gryllus</taxon>
    </lineage>
</organism>
<evidence type="ECO:0000313" key="4">
    <source>
        <dbReference type="EMBL" id="KAK7863999.1"/>
    </source>
</evidence>
<dbReference type="EMBL" id="JAZDUA010000214">
    <property type="protein sequence ID" value="KAK7863999.1"/>
    <property type="molecule type" value="Genomic_DNA"/>
</dbReference>
<accession>A0AAN9Z5R9</accession>
<name>A0AAN9Z5R9_9ORTH</name>
<dbReference type="Gene3D" id="1.10.472.10">
    <property type="entry name" value="Cyclin-like"/>
    <property type="match status" value="1"/>
</dbReference>
<keyword evidence="5" id="KW-1185">Reference proteome</keyword>
<evidence type="ECO:0000259" key="3">
    <source>
        <dbReference type="SMART" id="SM00385"/>
    </source>
</evidence>
<comment type="caution">
    <text evidence="4">The sequence shown here is derived from an EMBL/GenBank/DDBJ whole genome shotgun (WGS) entry which is preliminary data.</text>
</comment>